<dbReference type="OrthoDB" id="10171157at2759"/>
<organism evidence="2 3">
    <name type="scientific">Brachionus plicatilis</name>
    <name type="common">Marine rotifer</name>
    <name type="synonym">Brachionus muelleri</name>
    <dbReference type="NCBI Taxonomy" id="10195"/>
    <lineage>
        <taxon>Eukaryota</taxon>
        <taxon>Metazoa</taxon>
        <taxon>Spiralia</taxon>
        <taxon>Gnathifera</taxon>
        <taxon>Rotifera</taxon>
        <taxon>Eurotatoria</taxon>
        <taxon>Monogononta</taxon>
        <taxon>Pseudotrocha</taxon>
        <taxon>Ploima</taxon>
        <taxon>Brachionidae</taxon>
        <taxon>Brachionus</taxon>
    </lineage>
</organism>
<protein>
    <submittedName>
        <fullName evidence="2">Uncharacterized protein</fullName>
    </submittedName>
</protein>
<evidence type="ECO:0000313" key="3">
    <source>
        <dbReference type="Proteomes" id="UP000276133"/>
    </source>
</evidence>
<evidence type="ECO:0000313" key="2">
    <source>
        <dbReference type="EMBL" id="RMZ99436.1"/>
    </source>
</evidence>
<reference evidence="2 3" key="1">
    <citation type="journal article" date="2018" name="Sci. Rep.">
        <title>Genomic signatures of local adaptation to the degree of environmental predictability in rotifers.</title>
        <authorList>
            <person name="Franch-Gras L."/>
            <person name="Hahn C."/>
            <person name="Garcia-Roger E.M."/>
            <person name="Carmona M.J."/>
            <person name="Serra M."/>
            <person name="Gomez A."/>
        </authorList>
    </citation>
    <scope>NUCLEOTIDE SEQUENCE [LARGE SCALE GENOMIC DNA]</scope>
    <source>
        <strain evidence="2">HYR1</strain>
    </source>
</reference>
<feature type="transmembrane region" description="Helical" evidence="1">
    <location>
        <begin position="22"/>
        <end position="44"/>
    </location>
</feature>
<dbReference type="Proteomes" id="UP000276133">
    <property type="component" value="Unassembled WGS sequence"/>
</dbReference>
<keyword evidence="3" id="KW-1185">Reference proteome</keyword>
<comment type="caution">
    <text evidence="2">The sequence shown here is derived from an EMBL/GenBank/DDBJ whole genome shotgun (WGS) entry which is preliminary data.</text>
</comment>
<gene>
    <name evidence="2" type="ORF">BpHYR1_034093</name>
</gene>
<name>A0A3M7PJY8_BRAPC</name>
<evidence type="ECO:0000256" key="1">
    <source>
        <dbReference type="SAM" id="Phobius"/>
    </source>
</evidence>
<sequence length="162" mass="18503">MYVKVISHFTTSTKSIQFGKTIIVTIPMETVILIITLILVYLTIRLIKGRPHTPTSIQTSSCSASANVNFVNTMQFGNEGSFKTLYSEARNSYAIKAPNELKEGMDVKSWFIVLKNYFKQFQKSDWLGIIISLVDNRVLRRIINLDACRNEPIKGFDSFKRQ</sequence>
<accession>A0A3M7PJY8</accession>
<dbReference type="AlphaFoldDB" id="A0A3M7PJY8"/>
<keyword evidence="1" id="KW-1133">Transmembrane helix</keyword>
<keyword evidence="1" id="KW-0472">Membrane</keyword>
<keyword evidence="1" id="KW-0812">Transmembrane</keyword>
<dbReference type="EMBL" id="REGN01010216">
    <property type="protein sequence ID" value="RMZ99436.1"/>
    <property type="molecule type" value="Genomic_DNA"/>
</dbReference>
<proteinExistence type="predicted"/>